<name>A0AAV5V637_9BILA</name>
<feature type="region of interest" description="Disordered" evidence="1">
    <location>
        <begin position="114"/>
        <end position="149"/>
    </location>
</feature>
<evidence type="ECO:0000313" key="3">
    <source>
        <dbReference type="Proteomes" id="UP001432322"/>
    </source>
</evidence>
<comment type="caution">
    <text evidence="2">The sequence shown here is derived from an EMBL/GenBank/DDBJ whole genome shotgun (WGS) entry which is preliminary data.</text>
</comment>
<proteinExistence type="predicted"/>
<evidence type="ECO:0000313" key="2">
    <source>
        <dbReference type="EMBL" id="GMT14831.1"/>
    </source>
</evidence>
<dbReference type="AlphaFoldDB" id="A0AAV5V637"/>
<keyword evidence="3" id="KW-1185">Reference proteome</keyword>
<protein>
    <recommendedName>
        <fullName evidence="4">Ribosomal protein</fullName>
    </recommendedName>
</protein>
<reference evidence="2" key="1">
    <citation type="submission" date="2023-10" db="EMBL/GenBank/DDBJ databases">
        <title>Genome assembly of Pristionchus species.</title>
        <authorList>
            <person name="Yoshida K."/>
            <person name="Sommer R.J."/>
        </authorList>
    </citation>
    <scope>NUCLEOTIDE SEQUENCE</scope>
    <source>
        <strain evidence="2">RS5133</strain>
    </source>
</reference>
<dbReference type="Proteomes" id="UP001432322">
    <property type="component" value="Unassembled WGS sequence"/>
</dbReference>
<dbReference type="EMBL" id="BTSY01000002">
    <property type="protein sequence ID" value="GMT14831.1"/>
    <property type="molecule type" value="Genomic_DNA"/>
</dbReference>
<evidence type="ECO:0008006" key="4">
    <source>
        <dbReference type="Google" id="ProtNLM"/>
    </source>
</evidence>
<accession>A0AAV5V637</accession>
<organism evidence="2 3">
    <name type="scientific">Pristionchus fissidentatus</name>
    <dbReference type="NCBI Taxonomy" id="1538716"/>
    <lineage>
        <taxon>Eukaryota</taxon>
        <taxon>Metazoa</taxon>
        <taxon>Ecdysozoa</taxon>
        <taxon>Nematoda</taxon>
        <taxon>Chromadorea</taxon>
        <taxon>Rhabditida</taxon>
        <taxon>Rhabditina</taxon>
        <taxon>Diplogasteromorpha</taxon>
        <taxon>Diplogasteroidea</taxon>
        <taxon>Neodiplogasteridae</taxon>
        <taxon>Pristionchus</taxon>
    </lineage>
</organism>
<sequence>MIGMMNAGTDTVEFYTPRIQSSLYRPNIKKSSYTYTADGRVLHNGQSDDSLLLWRQLFIRIIMYRLLKDLRKAESGFLPALRRFSQRIGLTKKKEPTRRPTEIHEEISRPVQLQVFTNEPSRIPDRPPPRSPRSPQSPCTPVSPYITHV</sequence>
<gene>
    <name evidence="2" type="ORF">PFISCL1PPCAC_6128</name>
</gene>
<evidence type="ECO:0000256" key="1">
    <source>
        <dbReference type="SAM" id="MobiDB-lite"/>
    </source>
</evidence>